<dbReference type="GO" id="GO:0008803">
    <property type="term" value="F:bis(5'-nucleosyl)-tetraphosphatase (symmetrical) activity"/>
    <property type="evidence" value="ECO:0007669"/>
    <property type="project" value="UniProtKB-EC"/>
</dbReference>
<evidence type="ECO:0000256" key="2">
    <source>
        <dbReference type="ARBA" id="ARBA00022723"/>
    </source>
</evidence>
<keyword evidence="4 8" id="KW-0378">Hydrolase</keyword>
<keyword evidence="2" id="KW-0479">Metal-binding</keyword>
<gene>
    <name evidence="8" type="ORF">FM121_00655</name>
</gene>
<dbReference type="RefSeq" id="WP_086950233.1">
    <property type="nucleotide sequence ID" value="NZ_FWFD01000003.1"/>
</dbReference>
<dbReference type="OrthoDB" id="5295945at2"/>
<dbReference type="Pfam" id="PF01966">
    <property type="entry name" value="HD"/>
    <property type="match status" value="1"/>
</dbReference>
<dbReference type="Proteomes" id="UP000195918">
    <property type="component" value="Unassembled WGS sequence"/>
</dbReference>
<dbReference type="SUPFAM" id="SSF109604">
    <property type="entry name" value="HD-domain/PDEase-like"/>
    <property type="match status" value="1"/>
</dbReference>
<evidence type="ECO:0000256" key="6">
    <source>
        <dbReference type="ARBA" id="ARBA00049417"/>
    </source>
</evidence>
<accession>A0A1X8XKY1</accession>
<evidence type="ECO:0000256" key="4">
    <source>
        <dbReference type="ARBA" id="ARBA00022801"/>
    </source>
</evidence>
<evidence type="ECO:0000256" key="5">
    <source>
        <dbReference type="ARBA" id="ARBA00023004"/>
    </source>
</evidence>
<dbReference type="GO" id="GO:0000166">
    <property type="term" value="F:nucleotide binding"/>
    <property type="evidence" value="ECO:0007669"/>
    <property type="project" value="UniProtKB-KW"/>
</dbReference>
<evidence type="ECO:0000256" key="3">
    <source>
        <dbReference type="ARBA" id="ARBA00022741"/>
    </source>
</evidence>
<dbReference type="PANTHER" id="PTHR35795:SF1">
    <property type="entry name" value="BIS(5'-NUCLEOSYL)-TETRAPHOSPHATASE, SYMMETRICAL"/>
    <property type="match status" value="1"/>
</dbReference>
<organism evidence="8 9">
    <name type="scientific">Vagococcus fluvialis bH819</name>
    <dbReference type="NCBI Taxonomy" id="1255619"/>
    <lineage>
        <taxon>Bacteria</taxon>
        <taxon>Bacillati</taxon>
        <taxon>Bacillota</taxon>
        <taxon>Bacilli</taxon>
        <taxon>Lactobacillales</taxon>
        <taxon>Enterococcaceae</taxon>
        <taxon>Vagococcus</taxon>
    </lineage>
</organism>
<keyword evidence="3" id="KW-0547">Nucleotide-binding</keyword>
<name>A0A1X8XKY1_9ENTE</name>
<protein>
    <recommendedName>
        <fullName evidence="1">bis(5'-nucleosyl)-tetraphosphatase (symmetrical)</fullName>
        <ecNumber evidence="1">3.6.1.41</ecNumber>
    </recommendedName>
</protein>
<evidence type="ECO:0000259" key="7">
    <source>
        <dbReference type="Pfam" id="PF01966"/>
    </source>
</evidence>
<dbReference type="InterPro" id="IPR006674">
    <property type="entry name" value="HD_domain"/>
</dbReference>
<dbReference type="Gene3D" id="1.10.3210.10">
    <property type="entry name" value="Hypothetical protein af1432"/>
    <property type="match status" value="1"/>
</dbReference>
<dbReference type="InterPro" id="IPR005249">
    <property type="entry name" value="YqeK"/>
</dbReference>
<sequence>MINIEDFFIELPFPKEKIKENMFYFMNYYDMDETAQHSLEVAKEAKRLASKFNLCPQKAYIAGLLHDVGGVIPNNERIRLATKLNMTIFEADKELPLLLHQDFSSYISEELFNINDEKILSSMACHTTLKMNASDFDKLIFISDKLKWDKNDRAPYLDSVLEQIDISLDNACLAYFDWAFNTGMTVIHPSTQHAYDELKYKSGRFSHDIHSSNNRRT</sequence>
<dbReference type="CDD" id="cd00077">
    <property type="entry name" value="HDc"/>
    <property type="match status" value="1"/>
</dbReference>
<proteinExistence type="predicted"/>
<feature type="domain" description="HD" evidence="7">
    <location>
        <begin position="35"/>
        <end position="147"/>
    </location>
</feature>
<keyword evidence="5" id="KW-0408">Iron</keyword>
<dbReference type="NCBIfam" id="TIGR00488">
    <property type="entry name" value="bis(5'-nucleosyl)-tetraphosphatase (symmetrical) YqeK"/>
    <property type="match status" value="1"/>
</dbReference>
<keyword evidence="9" id="KW-1185">Reference proteome</keyword>
<dbReference type="GO" id="GO:0046872">
    <property type="term" value="F:metal ion binding"/>
    <property type="evidence" value="ECO:0007669"/>
    <property type="project" value="UniProtKB-KW"/>
</dbReference>
<reference evidence="9" key="1">
    <citation type="submission" date="2017-02" db="EMBL/GenBank/DDBJ databases">
        <authorList>
            <person name="Dridi B."/>
        </authorList>
    </citation>
    <scope>NUCLEOTIDE SEQUENCE [LARGE SCALE GENOMIC DNA]</scope>
    <source>
        <strain evidence="9">bH819</strain>
    </source>
</reference>
<dbReference type="InterPro" id="IPR003607">
    <property type="entry name" value="HD/PDEase_dom"/>
</dbReference>
<dbReference type="AlphaFoldDB" id="A0A1X8XKY1"/>
<dbReference type="EC" id="3.6.1.41" evidence="1"/>
<dbReference type="InterPro" id="IPR051094">
    <property type="entry name" value="Diverse_Catalytic_Enzymes"/>
</dbReference>
<evidence type="ECO:0000313" key="9">
    <source>
        <dbReference type="Proteomes" id="UP000195918"/>
    </source>
</evidence>
<dbReference type="EMBL" id="FWFD01000003">
    <property type="protein sequence ID" value="SLM84569.1"/>
    <property type="molecule type" value="Genomic_DNA"/>
</dbReference>
<dbReference type="PANTHER" id="PTHR35795">
    <property type="entry name" value="SLR1885 PROTEIN"/>
    <property type="match status" value="1"/>
</dbReference>
<evidence type="ECO:0000256" key="1">
    <source>
        <dbReference type="ARBA" id="ARBA00012506"/>
    </source>
</evidence>
<evidence type="ECO:0000313" key="8">
    <source>
        <dbReference type="EMBL" id="SLM84569.1"/>
    </source>
</evidence>
<comment type="catalytic activity">
    <reaction evidence="6">
        <text>P(1),P(4)-bis(5'-adenosyl) tetraphosphate + H2O = 2 ADP + 2 H(+)</text>
        <dbReference type="Rhea" id="RHEA:24252"/>
        <dbReference type="ChEBI" id="CHEBI:15377"/>
        <dbReference type="ChEBI" id="CHEBI:15378"/>
        <dbReference type="ChEBI" id="CHEBI:58141"/>
        <dbReference type="ChEBI" id="CHEBI:456216"/>
        <dbReference type="EC" id="3.6.1.41"/>
    </reaction>
</comment>